<dbReference type="PANTHER" id="PTHR10609:SF14">
    <property type="entry name" value="BIOTINIDASE"/>
    <property type="match status" value="1"/>
</dbReference>
<protein>
    <recommendedName>
        <fullName evidence="4">CN hydrolase domain-containing protein</fullName>
    </recommendedName>
</protein>
<dbReference type="Gene3D" id="3.60.110.10">
    <property type="entry name" value="Carbon-nitrogen hydrolase"/>
    <property type="match status" value="1"/>
</dbReference>
<gene>
    <name evidence="5" type="ORF">PYX00_009038</name>
</gene>
<organism evidence="5">
    <name type="scientific">Menopon gallinae</name>
    <name type="common">poultry shaft louse</name>
    <dbReference type="NCBI Taxonomy" id="328185"/>
    <lineage>
        <taxon>Eukaryota</taxon>
        <taxon>Metazoa</taxon>
        <taxon>Ecdysozoa</taxon>
        <taxon>Arthropoda</taxon>
        <taxon>Hexapoda</taxon>
        <taxon>Insecta</taxon>
        <taxon>Pterygota</taxon>
        <taxon>Neoptera</taxon>
        <taxon>Paraneoptera</taxon>
        <taxon>Psocodea</taxon>
        <taxon>Troctomorpha</taxon>
        <taxon>Phthiraptera</taxon>
        <taxon>Amblycera</taxon>
        <taxon>Menoponidae</taxon>
        <taxon>Menopon</taxon>
    </lineage>
</organism>
<accession>A0AAW2HA42</accession>
<dbReference type="InterPro" id="IPR043957">
    <property type="entry name" value="Vanin_C"/>
</dbReference>
<evidence type="ECO:0000313" key="5">
    <source>
        <dbReference type="EMBL" id="KAL0266526.1"/>
    </source>
</evidence>
<keyword evidence="3" id="KW-0732">Signal</keyword>
<dbReference type="GO" id="GO:0016787">
    <property type="term" value="F:hydrolase activity"/>
    <property type="evidence" value="ECO:0007669"/>
    <property type="project" value="UniProtKB-KW"/>
</dbReference>
<dbReference type="InterPro" id="IPR036526">
    <property type="entry name" value="C-N_Hydrolase_sf"/>
</dbReference>
<comment type="similarity">
    <text evidence="1">Belongs to the carbon-nitrogen hydrolase superfamily. BTD/VNN family.</text>
</comment>
<keyword evidence="2" id="KW-0378">Hydrolase</keyword>
<feature type="signal peptide" evidence="3">
    <location>
        <begin position="1"/>
        <end position="22"/>
    </location>
</feature>
<evidence type="ECO:0000259" key="4">
    <source>
        <dbReference type="PROSITE" id="PS50263"/>
    </source>
</evidence>
<evidence type="ECO:0000256" key="1">
    <source>
        <dbReference type="ARBA" id="ARBA00008225"/>
    </source>
</evidence>
<dbReference type="AlphaFoldDB" id="A0AAW2HA42"/>
<feature type="domain" description="CN hydrolase" evidence="4">
    <location>
        <begin position="28"/>
        <end position="283"/>
    </location>
</feature>
<dbReference type="SUPFAM" id="SSF56317">
    <property type="entry name" value="Carbon-nitrogen hydrolase"/>
    <property type="match status" value="1"/>
</dbReference>
<proteinExistence type="inferred from homology"/>
<comment type="caution">
    <text evidence="5">The sequence shown here is derived from an EMBL/GenBank/DDBJ whole genome shotgun (WGS) entry which is preliminary data.</text>
</comment>
<dbReference type="EMBL" id="JARGDH010000005">
    <property type="protein sequence ID" value="KAL0266526.1"/>
    <property type="molecule type" value="Genomic_DNA"/>
</dbReference>
<feature type="chain" id="PRO_5043643504" description="CN hydrolase domain-containing protein" evidence="3">
    <location>
        <begin position="23"/>
        <end position="485"/>
    </location>
</feature>
<dbReference type="InterPro" id="IPR040154">
    <property type="entry name" value="Biotinidase/VNN"/>
</dbReference>
<dbReference type="InterPro" id="IPR003010">
    <property type="entry name" value="C-N_Hydrolase"/>
</dbReference>
<reference evidence="5" key="1">
    <citation type="journal article" date="2024" name="Gigascience">
        <title>Chromosome-level genome of the poultry shaft louse Menopon gallinae provides insight into the host-switching and adaptive evolution of parasitic lice.</title>
        <authorList>
            <person name="Xu Y."/>
            <person name="Ma L."/>
            <person name="Liu S."/>
            <person name="Liang Y."/>
            <person name="Liu Q."/>
            <person name="He Z."/>
            <person name="Tian L."/>
            <person name="Duan Y."/>
            <person name="Cai W."/>
            <person name="Li H."/>
            <person name="Song F."/>
        </authorList>
    </citation>
    <scope>NUCLEOTIDE SEQUENCE</scope>
    <source>
        <strain evidence="5">Cailab_2023a</strain>
    </source>
</reference>
<evidence type="ECO:0000256" key="3">
    <source>
        <dbReference type="SAM" id="SignalP"/>
    </source>
</evidence>
<dbReference type="Pfam" id="PF19018">
    <property type="entry name" value="Vanin_C"/>
    <property type="match status" value="1"/>
</dbReference>
<evidence type="ECO:0000256" key="2">
    <source>
        <dbReference type="ARBA" id="ARBA00022801"/>
    </source>
</evidence>
<dbReference type="PANTHER" id="PTHR10609">
    <property type="entry name" value="BIOTINIDASE-RELATED"/>
    <property type="match status" value="1"/>
</dbReference>
<sequence>MGNIALLVIFTSLLQLSVQTMAGERKTYKAAVVEYHPELTTTENIKNYLTYIEKAGKEKADIILLPESTLTTTTNGSLVPHPSEKVIPYLNKTYIAHEAVRAMSEAAAKNKLYVLANVLERVECTNKTNCPPRGYFIYNTNIVFDRKGTVIARYRKFNVYDEKQDKPERDLSTFTTDFGVTFGTFICFDVLFKTPAIELVREKGVKHFLFSSFWYSEVPFLTASQVQAGWSYAMNATLLAVGANKPAIGTTGCGLYLGRGKSYRAMREIDMSVMLFFTVPIDGSSAELSDVYEFKYLRNTPGISPRTLNVMSDRSIPASTGKDLDMKAGSFDSEICDGVLCCRVTAKYRNSTIENLQNYKYRALAFQGIRCFGENNWHEVAYCGVVLCMGDHCAKKPPNDQYPLIFDEIKIEGLWKGKEAFQMPTTLVYKKDDNNHSLMDILDNDNFVFKSERTQGGEAANVSMKLLKKNIGNLISFGVYGRVFK</sequence>
<name>A0AAW2HA42_9NEOP</name>
<dbReference type="Pfam" id="PF00795">
    <property type="entry name" value="CN_hydrolase"/>
    <property type="match status" value="1"/>
</dbReference>
<dbReference type="PROSITE" id="PS50263">
    <property type="entry name" value="CN_HYDROLASE"/>
    <property type="match status" value="1"/>
</dbReference>